<evidence type="ECO:0000313" key="3">
    <source>
        <dbReference type="Proteomes" id="UP000188181"/>
    </source>
</evidence>
<organism evidence="2 3">
    <name type="scientific">Limihaloglobus sulfuriphilus</name>
    <dbReference type="NCBI Taxonomy" id="1851148"/>
    <lineage>
        <taxon>Bacteria</taxon>
        <taxon>Pseudomonadati</taxon>
        <taxon>Planctomycetota</taxon>
        <taxon>Phycisphaerae</taxon>
        <taxon>Sedimentisphaerales</taxon>
        <taxon>Sedimentisphaeraceae</taxon>
        <taxon>Limihaloglobus</taxon>
    </lineage>
</organism>
<feature type="signal peptide" evidence="1">
    <location>
        <begin position="1"/>
        <end position="20"/>
    </location>
</feature>
<dbReference type="RefSeq" id="WP_146683644.1">
    <property type="nucleotide sequence ID" value="NZ_CP019646.1"/>
</dbReference>
<dbReference type="KEGG" id="pbas:SMSP2_01848"/>
<dbReference type="STRING" id="1851148.SMSP2_01848"/>
<dbReference type="OrthoDB" id="274981at2"/>
<dbReference type="NCBIfam" id="TIGR02595">
    <property type="entry name" value="PEP_CTERM"/>
    <property type="match status" value="1"/>
</dbReference>
<reference evidence="3" key="1">
    <citation type="submission" date="2017-02" db="EMBL/GenBank/DDBJ databases">
        <title>Comparative genomics and description of representatives of a novel lineage of planctomycetes thriving in anoxic sediments.</title>
        <authorList>
            <person name="Spring S."/>
            <person name="Bunk B."/>
            <person name="Sproer C."/>
        </authorList>
    </citation>
    <scope>NUCLEOTIDE SEQUENCE [LARGE SCALE GENOMIC DNA]</scope>
    <source>
        <strain evidence="3">SM-Chi-D1</strain>
    </source>
</reference>
<evidence type="ECO:0000313" key="2">
    <source>
        <dbReference type="EMBL" id="AQQ71474.1"/>
    </source>
</evidence>
<feature type="chain" id="PRO_5013021258" description="PEP-CTERM protein-sorting domain-containing protein" evidence="1">
    <location>
        <begin position="21"/>
        <end position="262"/>
    </location>
</feature>
<keyword evidence="3" id="KW-1185">Reference proteome</keyword>
<accession>A0A1Q2MFQ0</accession>
<proteinExistence type="predicted"/>
<protein>
    <recommendedName>
        <fullName evidence="4">PEP-CTERM protein-sorting domain-containing protein</fullName>
    </recommendedName>
</protein>
<dbReference type="EMBL" id="CP019646">
    <property type="protein sequence ID" value="AQQ71474.1"/>
    <property type="molecule type" value="Genomic_DNA"/>
</dbReference>
<dbReference type="InterPro" id="IPR013424">
    <property type="entry name" value="Ice-binding_C"/>
</dbReference>
<name>A0A1Q2MFQ0_9BACT</name>
<evidence type="ECO:0008006" key="4">
    <source>
        <dbReference type="Google" id="ProtNLM"/>
    </source>
</evidence>
<dbReference type="AlphaFoldDB" id="A0A1Q2MFQ0"/>
<keyword evidence="1" id="KW-0732">Signal</keyword>
<evidence type="ECO:0000256" key="1">
    <source>
        <dbReference type="SAM" id="SignalP"/>
    </source>
</evidence>
<sequence precursor="true">MKNAVLLLVLVAVTTFTAQALDVGWSGSEADKSWDTDSNWWNGTANLAPTQSDRVLIRDGNWWPGTGPHVNSGVTALADSLEVGLTGRKDANGYLFIDGGQLDVTTTVKMAIQANDSTGTINLNSGVMNVGGNYYGGWYGAATTNIYGGSLNVGGWLVIGQFASSSGSVVNVNGGELGCSWLGGEGVLNLAGGTLVINQTADKRSGLQAMAAAGDIIAYNGDPNASFEYTFDGTKTTMTAVPEPTVLVMLGIGSLSLLIKRK</sequence>
<dbReference type="Proteomes" id="UP000188181">
    <property type="component" value="Chromosome"/>
</dbReference>
<gene>
    <name evidence="2" type="ORF">SMSP2_01848</name>
</gene>